<evidence type="ECO:0000256" key="5">
    <source>
        <dbReference type="SAM" id="MobiDB-lite"/>
    </source>
</evidence>
<protein>
    <submittedName>
        <fullName evidence="7">Serine/threonine-protein kinase</fullName>
    </submittedName>
</protein>
<dbReference type="SUPFAM" id="SSF56112">
    <property type="entry name" value="Protein kinase-like (PK-like)"/>
    <property type="match status" value="1"/>
</dbReference>
<dbReference type="InterPro" id="IPR000719">
    <property type="entry name" value="Prot_kinase_dom"/>
</dbReference>
<keyword evidence="4" id="KW-0067">ATP-binding</keyword>
<dbReference type="EMBL" id="JAQNDN010000018">
    <property type="protein sequence ID" value="MDC0671786.1"/>
    <property type="molecule type" value="Genomic_DNA"/>
</dbReference>
<feature type="compositionally biased region" description="Pro residues" evidence="5">
    <location>
        <begin position="487"/>
        <end position="496"/>
    </location>
</feature>
<evidence type="ECO:0000259" key="6">
    <source>
        <dbReference type="PROSITE" id="PS50011"/>
    </source>
</evidence>
<feature type="compositionally biased region" description="Low complexity" evidence="5">
    <location>
        <begin position="454"/>
        <end position="483"/>
    </location>
</feature>
<keyword evidence="2" id="KW-0547">Nucleotide-binding</keyword>
<dbReference type="GO" id="GO:0016301">
    <property type="term" value="F:kinase activity"/>
    <property type="evidence" value="ECO:0007669"/>
    <property type="project" value="UniProtKB-KW"/>
</dbReference>
<evidence type="ECO:0000313" key="8">
    <source>
        <dbReference type="Proteomes" id="UP001217838"/>
    </source>
</evidence>
<dbReference type="Gene3D" id="3.30.200.20">
    <property type="entry name" value="Phosphorylase Kinase, domain 1"/>
    <property type="match status" value="1"/>
</dbReference>
<feature type="compositionally biased region" description="Pro residues" evidence="5">
    <location>
        <begin position="580"/>
        <end position="592"/>
    </location>
</feature>
<dbReference type="SMART" id="SM00220">
    <property type="entry name" value="S_TKc"/>
    <property type="match status" value="1"/>
</dbReference>
<dbReference type="CDD" id="cd14014">
    <property type="entry name" value="STKc_PknB_like"/>
    <property type="match status" value="1"/>
</dbReference>
<accession>A0ABT5BCE2</accession>
<dbReference type="PROSITE" id="PS50011">
    <property type="entry name" value="PROTEIN_KINASE_DOM"/>
    <property type="match status" value="1"/>
</dbReference>
<sequence length="592" mass="61553">MASTDHGVMTSRPGSILAGRWRVVGDLGRGPLGELMRAEDLELARPVAVRFVPPELAGGDDLYARLELRCTRNLRLPRAEVPLLADLVDLLDVGRDERGRLFLVTDVFPGHNLADVLAREGPPPWQRLRALLVRACQIVHLSHEHGMIRQDLSTSALYPVRDKNDPGTLKVVSPGLMVAGGGRVWSCPEPRAAAMLARYAAPEQISTGVVDRRTDVYALGVILYECLTGRVPFADARPAHVLAAHLITPPAPFTAAVRRKIPAELEAIVLRALAKSPDDRWPTVMALANAMAAIEVGRCEFSGMLDTGGADDPSELLEPQAPATSMRVDRARLSGRAGLVWAADPGSTGEHALRDVLDAGDSALGLASASSSASLSRPDGIEESVPGVAEESATRWVAPSSGAPQAIAPRRLTPWLLAGSLSIFTAGVVSVGLRPASDGAPPPTVVGAVDASPPLAHSPSNSRSSRPSPLVPASVRFDTLGPRDLPEPPPVDPSPPVDAAASSGPQGAAQAGADPASGPTAAATPAGAPPASPRVPAALPTTPPVPGVDAEVHDRPPSLKPRKPAPQPRKRVSGSEQEPPDPAAPEPAGPAD</sequence>
<proteinExistence type="predicted"/>
<keyword evidence="1" id="KW-0808">Transferase</keyword>
<evidence type="ECO:0000256" key="3">
    <source>
        <dbReference type="ARBA" id="ARBA00022777"/>
    </source>
</evidence>
<dbReference type="PANTHER" id="PTHR43289:SF6">
    <property type="entry name" value="SERINE_THREONINE-PROTEIN KINASE NEKL-3"/>
    <property type="match status" value="1"/>
</dbReference>
<feature type="compositionally biased region" description="Low complexity" evidence="5">
    <location>
        <begin position="497"/>
        <end position="526"/>
    </location>
</feature>
<feature type="compositionally biased region" description="Basic residues" evidence="5">
    <location>
        <begin position="560"/>
        <end position="572"/>
    </location>
</feature>
<dbReference type="PANTHER" id="PTHR43289">
    <property type="entry name" value="MITOGEN-ACTIVATED PROTEIN KINASE KINASE KINASE 20-RELATED"/>
    <property type="match status" value="1"/>
</dbReference>
<dbReference type="RefSeq" id="WP_272002536.1">
    <property type="nucleotide sequence ID" value="NZ_JAQNDN010000018.1"/>
</dbReference>
<dbReference type="Pfam" id="PF00069">
    <property type="entry name" value="Pkinase"/>
    <property type="match status" value="1"/>
</dbReference>
<keyword evidence="3 7" id="KW-0418">Kinase</keyword>
<reference evidence="7 8" key="1">
    <citation type="submission" date="2022-11" db="EMBL/GenBank/DDBJ databases">
        <title>Minimal conservation of predation-associated metabolite biosynthetic gene clusters underscores biosynthetic potential of Myxococcota including descriptions for ten novel species: Archangium lansinium sp. nov., Myxococcus landrumus sp. nov., Nannocystis bai.</title>
        <authorList>
            <person name="Ahearne A."/>
            <person name="Stevens C."/>
            <person name="Dowd S."/>
        </authorList>
    </citation>
    <scope>NUCLEOTIDE SEQUENCE [LARGE SCALE GENOMIC DNA]</scope>
    <source>
        <strain evidence="7 8">NCELM</strain>
    </source>
</reference>
<dbReference type="Proteomes" id="UP001217838">
    <property type="component" value="Unassembled WGS sequence"/>
</dbReference>
<evidence type="ECO:0000256" key="2">
    <source>
        <dbReference type="ARBA" id="ARBA00022741"/>
    </source>
</evidence>
<dbReference type="InterPro" id="IPR011009">
    <property type="entry name" value="Kinase-like_dom_sf"/>
</dbReference>
<comment type="caution">
    <text evidence="7">The sequence shown here is derived from an EMBL/GenBank/DDBJ whole genome shotgun (WGS) entry which is preliminary data.</text>
</comment>
<evidence type="ECO:0000256" key="4">
    <source>
        <dbReference type="ARBA" id="ARBA00022840"/>
    </source>
</evidence>
<name>A0ABT5BCE2_9BACT</name>
<feature type="region of interest" description="Disordered" evidence="5">
    <location>
        <begin position="369"/>
        <end position="403"/>
    </location>
</feature>
<evidence type="ECO:0000313" key="7">
    <source>
        <dbReference type="EMBL" id="MDC0671786.1"/>
    </source>
</evidence>
<organism evidence="7 8">
    <name type="scientific">Nannocystis radixulma</name>
    <dbReference type="NCBI Taxonomy" id="2995305"/>
    <lineage>
        <taxon>Bacteria</taxon>
        <taxon>Pseudomonadati</taxon>
        <taxon>Myxococcota</taxon>
        <taxon>Polyangia</taxon>
        <taxon>Nannocystales</taxon>
        <taxon>Nannocystaceae</taxon>
        <taxon>Nannocystis</taxon>
    </lineage>
</organism>
<dbReference type="Gene3D" id="1.10.510.10">
    <property type="entry name" value="Transferase(Phosphotransferase) domain 1"/>
    <property type="match status" value="1"/>
</dbReference>
<feature type="region of interest" description="Disordered" evidence="5">
    <location>
        <begin position="442"/>
        <end position="592"/>
    </location>
</feature>
<evidence type="ECO:0000256" key="1">
    <source>
        <dbReference type="ARBA" id="ARBA00022679"/>
    </source>
</evidence>
<feature type="domain" description="Protein kinase" evidence="6">
    <location>
        <begin position="21"/>
        <end position="294"/>
    </location>
</feature>
<gene>
    <name evidence="7" type="ORF">POL58_28835</name>
</gene>
<keyword evidence="8" id="KW-1185">Reference proteome</keyword>